<reference evidence="1 2" key="1">
    <citation type="submission" date="2019-02" db="EMBL/GenBank/DDBJ databases">
        <title>Deep-cultivation of Planctomycetes and their phenomic and genomic characterization uncovers novel biology.</title>
        <authorList>
            <person name="Wiegand S."/>
            <person name="Jogler M."/>
            <person name="Boedeker C."/>
            <person name="Pinto D."/>
            <person name="Vollmers J."/>
            <person name="Rivas-Marin E."/>
            <person name="Kohn T."/>
            <person name="Peeters S.H."/>
            <person name="Heuer A."/>
            <person name="Rast P."/>
            <person name="Oberbeckmann S."/>
            <person name="Bunk B."/>
            <person name="Jeske O."/>
            <person name="Meyerdierks A."/>
            <person name="Storesund J.E."/>
            <person name="Kallscheuer N."/>
            <person name="Luecker S."/>
            <person name="Lage O.M."/>
            <person name="Pohl T."/>
            <person name="Merkel B.J."/>
            <person name="Hornburger P."/>
            <person name="Mueller R.-W."/>
            <person name="Bruemmer F."/>
            <person name="Labrenz M."/>
            <person name="Spormann A.M."/>
            <person name="Op den Camp H."/>
            <person name="Overmann J."/>
            <person name="Amann R."/>
            <person name="Jetten M.S.M."/>
            <person name="Mascher T."/>
            <person name="Medema M.H."/>
            <person name="Devos D.P."/>
            <person name="Kaster A.-K."/>
            <person name="Ovreas L."/>
            <person name="Rohde M."/>
            <person name="Galperin M.Y."/>
            <person name="Jogler C."/>
        </authorList>
    </citation>
    <scope>NUCLEOTIDE SEQUENCE [LARGE SCALE GENOMIC DNA]</scope>
    <source>
        <strain evidence="1 2">Pla163</strain>
    </source>
</reference>
<gene>
    <name evidence="1" type="ORF">Pla163_29660</name>
</gene>
<name>A0A518D2Z8_9BACT</name>
<sequence>MNAGAAQVDTVRRRAGSLAALGSWLVAVLLLVGCAGTRVEPWESNSGPYDVLTPGELSELAAARAEFDAGRPREARERLLALLAERPRNLFVATLLQDVELELLRTGRDLPELDTALAASTLTDDGAPAVRLRRWYRLRADGGPKNAFDLVLAARVEGDSPAALRLLDSAIEADANCIWAHFGRAYVLLREGDLEQCRLSLARAVDLDAGHPRVRRLEATLLERLGEVKAARRLLTEWVERVAEDPRVSAGDVVDSRLDLVNADLVDGRTAAALEQLDDIETEDPSRRARALLLRAAALAELERHEESIEAALESRFYAPGDFRSHVQEAIVLQDGLADLEGALEAWRTAVELAATLAPTDGAAAIALQRARIEVERLEDQLHPSDASLLPER</sequence>
<accession>A0A518D2Z8</accession>
<dbReference type="AlphaFoldDB" id="A0A518D2Z8"/>
<proteinExistence type="predicted"/>
<organism evidence="1 2">
    <name type="scientific">Rohdeia mirabilis</name>
    <dbReference type="NCBI Taxonomy" id="2528008"/>
    <lineage>
        <taxon>Bacteria</taxon>
        <taxon>Pseudomonadati</taxon>
        <taxon>Planctomycetota</taxon>
        <taxon>Planctomycetia</taxon>
        <taxon>Planctomycetia incertae sedis</taxon>
        <taxon>Rohdeia</taxon>
    </lineage>
</organism>
<evidence type="ECO:0000313" key="1">
    <source>
        <dbReference type="EMBL" id="QDU85825.1"/>
    </source>
</evidence>
<dbReference type="Gene3D" id="1.25.40.10">
    <property type="entry name" value="Tetratricopeptide repeat domain"/>
    <property type="match status" value="2"/>
</dbReference>
<dbReference type="EMBL" id="CP036290">
    <property type="protein sequence ID" value="QDU85825.1"/>
    <property type="molecule type" value="Genomic_DNA"/>
</dbReference>
<dbReference type="SUPFAM" id="SSF48452">
    <property type="entry name" value="TPR-like"/>
    <property type="match status" value="2"/>
</dbReference>
<dbReference type="Proteomes" id="UP000319342">
    <property type="component" value="Chromosome"/>
</dbReference>
<dbReference type="InterPro" id="IPR019734">
    <property type="entry name" value="TPR_rpt"/>
</dbReference>
<keyword evidence="2" id="KW-1185">Reference proteome</keyword>
<protein>
    <submittedName>
        <fullName evidence="1">Uncharacterized protein</fullName>
    </submittedName>
</protein>
<evidence type="ECO:0000313" key="2">
    <source>
        <dbReference type="Proteomes" id="UP000319342"/>
    </source>
</evidence>
<dbReference type="Pfam" id="PF14559">
    <property type="entry name" value="TPR_19"/>
    <property type="match status" value="1"/>
</dbReference>
<dbReference type="SMART" id="SM00028">
    <property type="entry name" value="TPR"/>
    <property type="match status" value="2"/>
</dbReference>
<dbReference type="InterPro" id="IPR011990">
    <property type="entry name" value="TPR-like_helical_dom_sf"/>
</dbReference>